<gene>
    <name evidence="1" type="ORF">MRATA1EN22A_LOCUS11261</name>
</gene>
<name>A0AC59YXC8_RANTA</name>
<reference evidence="1" key="1">
    <citation type="submission" date="2023-05" db="EMBL/GenBank/DDBJ databases">
        <authorList>
            <consortium name="ELIXIR-Norway"/>
        </authorList>
    </citation>
    <scope>NUCLEOTIDE SEQUENCE</scope>
</reference>
<accession>A0AC59YXC8</accession>
<proteinExistence type="predicted"/>
<organism evidence="1 2">
    <name type="scientific">Rangifer tarandus platyrhynchus</name>
    <name type="common">Svalbard reindeer</name>
    <dbReference type="NCBI Taxonomy" id="3082113"/>
    <lineage>
        <taxon>Eukaryota</taxon>
        <taxon>Metazoa</taxon>
        <taxon>Chordata</taxon>
        <taxon>Craniata</taxon>
        <taxon>Vertebrata</taxon>
        <taxon>Euteleostomi</taxon>
        <taxon>Mammalia</taxon>
        <taxon>Eutheria</taxon>
        <taxon>Laurasiatheria</taxon>
        <taxon>Artiodactyla</taxon>
        <taxon>Ruminantia</taxon>
        <taxon>Pecora</taxon>
        <taxon>Cervidae</taxon>
        <taxon>Odocoileinae</taxon>
        <taxon>Rangifer</taxon>
    </lineage>
</organism>
<evidence type="ECO:0000313" key="2">
    <source>
        <dbReference type="Proteomes" id="UP001162501"/>
    </source>
</evidence>
<reference evidence="1" key="2">
    <citation type="submission" date="2025-03" db="EMBL/GenBank/DDBJ databases">
        <authorList>
            <consortium name="ELIXIR-Norway"/>
            <consortium name="Elixir Norway"/>
        </authorList>
    </citation>
    <scope>NUCLEOTIDE SEQUENCE</scope>
</reference>
<dbReference type="Proteomes" id="UP001162501">
    <property type="component" value="Chromosome 21"/>
</dbReference>
<sequence length="144" mass="16610">MKKYCQVIHIIAHTQMCWLPLCQKAYLRDISSDWAEGYHHTTKINKIYKVNQGYFIKQGKLINNNASTDYDASDKNINPLGDFVRYSDMTNDFVMLKDCVIGTKKQVLTCKSLLMQTKCFQAVEDKKAFMGPLKKDRITEEEGA</sequence>
<protein>
    <submittedName>
        <fullName evidence="1">Uncharacterized protein</fullName>
    </submittedName>
</protein>
<dbReference type="EMBL" id="OX596105">
    <property type="protein sequence ID" value="CAN0049221.1"/>
    <property type="molecule type" value="Genomic_DNA"/>
</dbReference>
<evidence type="ECO:0000313" key="1">
    <source>
        <dbReference type="EMBL" id="CAN0049221.1"/>
    </source>
</evidence>